<accession>A0A5I0BTJ6</accession>
<proteinExistence type="predicted"/>
<dbReference type="AlphaFoldDB" id="A0A5I0BTJ6"/>
<sequence length="187" mass="21256">MIICPCFNKKGIVMKIIICLVFVFLSFNSYAGQWKAKYFSDGMRGTVIKELVTESTNNVYFDAPYDGGSKMELILRSKWTKLQKGQDINTLKPADVLLTIKPGQFNCILYEECSISVKFDDGKILRYKARTSSDGSSDVIFIRNGASFIKNVGAHKKLIIESGFYQGGNRQFYFDIEGYKEKLNQNM</sequence>
<reference evidence="1" key="1">
    <citation type="submission" date="2019-02" db="EMBL/GenBank/DDBJ databases">
        <authorList>
            <person name="Ashton P.M."/>
            <person name="Dallman T."/>
            <person name="Nair S."/>
            <person name="De Pinna E."/>
            <person name="Peters T."/>
            <person name="Grant K."/>
        </authorList>
    </citation>
    <scope>NUCLEOTIDE SEQUENCE</scope>
    <source>
        <strain evidence="1">446642</strain>
    </source>
</reference>
<name>A0A5I0BTJ6_SALET</name>
<organism evidence="1">
    <name type="scientific">Salmonella enterica subsp. enterica serovar Koketime</name>
    <dbReference type="NCBI Taxonomy" id="2564632"/>
    <lineage>
        <taxon>Bacteria</taxon>
        <taxon>Pseudomonadati</taxon>
        <taxon>Pseudomonadota</taxon>
        <taxon>Gammaproteobacteria</taxon>
        <taxon>Enterobacterales</taxon>
        <taxon>Enterobacteriaceae</taxon>
        <taxon>Salmonella</taxon>
    </lineage>
</organism>
<protein>
    <submittedName>
        <fullName evidence="1">Uncharacterized protein</fullName>
    </submittedName>
</protein>
<comment type="caution">
    <text evidence="1">The sequence shown here is derived from an EMBL/GenBank/DDBJ whole genome shotgun (WGS) entry which is preliminary data.</text>
</comment>
<dbReference type="EMBL" id="AAIJKB010000024">
    <property type="protein sequence ID" value="ECE8856726.1"/>
    <property type="molecule type" value="Genomic_DNA"/>
</dbReference>
<gene>
    <name evidence="1" type="ORF">EWG69_21575</name>
</gene>
<evidence type="ECO:0000313" key="1">
    <source>
        <dbReference type="EMBL" id="ECE8856726.1"/>
    </source>
</evidence>